<feature type="coiled-coil region" evidence="1">
    <location>
        <begin position="2155"/>
        <end position="2186"/>
    </location>
</feature>
<name>A0A558DCE8_9PSEU</name>
<feature type="compositionally biased region" description="Basic and acidic residues" evidence="2">
    <location>
        <begin position="687"/>
        <end position="735"/>
    </location>
</feature>
<evidence type="ECO:0000313" key="4">
    <source>
        <dbReference type="Proteomes" id="UP000320011"/>
    </source>
</evidence>
<gene>
    <name evidence="3" type="ORF">FNH05_06385</name>
</gene>
<accession>A0A558DCE8</accession>
<feature type="region of interest" description="Disordered" evidence="2">
    <location>
        <begin position="897"/>
        <end position="921"/>
    </location>
</feature>
<keyword evidence="1" id="KW-0175">Coiled coil</keyword>
<evidence type="ECO:0000256" key="2">
    <source>
        <dbReference type="SAM" id="MobiDB-lite"/>
    </source>
</evidence>
<dbReference type="OrthoDB" id="4554968at2"/>
<evidence type="ECO:0000313" key="3">
    <source>
        <dbReference type="EMBL" id="TVT58648.1"/>
    </source>
</evidence>
<feature type="region of interest" description="Disordered" evidence="2">
    <location>
        <begin position="499"/>
        <end position="739"/>
    </location>
</feature>
<feature type="region of interest" description="Disordered" evidence="2">
    <location>
        <begin position="1455"/>
        <end position="1484"/>
    </location>
</feature>
<feature type="region of interest" description="Disordered" evidence="2">
    <location>
        <begin position="1320"/>
        <end position="1349"/>
    </location>
</feature>
<dbReference type="SUPFAM" id="SSF56112">
    <property type="entry name" value="Protein kinase-like (PK-like)"/>
    <property type="match status" value="1"/>
</dbReference>
<dbReference type="Proteomes" id="UP000320011">
    <property type="component" value="Unassembled WGS sequence"/>
</dbReference>
<feature type="compositionally biased region" description="Low complexity" evidence="2">
    <location>
        <begin position="2110"/>
        <end position="2136"/>
    </location>
</feature>
<dbReference type="Gene3D" id="3.20.20.140">
    <property type="entry name" value="Metal-dependent hydrolases"/>
    <property type="match status" value="1"/>
</dbReference>
<feature type="compositionally biased region" description="Basic and acidic residues" evidence="2">
    <location>
        <begin position="631"/>
        <end position="649"/>
    </location>
</feature>
<dbReference type="InterPro" id="IPR011009">
    <property type="entry name" value="Kinase-like_dom_sf"/>
</dbReference>
<reference evidence="3 4" key="1">
    <citation type="submission" date="2019-07" db="EMBL/GenBank/DDBJ databases">
        <authorList>
            <person name="Duangmal K."/>
            <person name="Teo W.F.A."/>
        </authorList>
    </citation>
    <scope>NUCLEOTIDE SEQUENCE [LARGE SCALE GENOMIC DNA]</scope>
    <source>
        <strain evidence="3 4">TBRC 6029</strain>
    </source>
</reference>
<protein>
    <submittedName>
        <fullName evidence="3">Uncharacterized protein</fullName>
    </submittedName>
</protein>
<feature type="compositionally biased region" description="Basic and acidic residues" evidence="2">
    <location>
        <begin position="901"/>
        <end position="921"/>
    </location>
</feature>
<dbReference type="EMBL" id="VJWX01000037">
    <property type="protein sequence ID" value="TVT58648.1"/>
    <property type="molecule type" value="Genomic_DNA"/>
</dbReference>
<keyword evidence="4" id="KW-1185">Reference proteome</keyword>
<proteinExistence type="predicted"/>
<feature type="region of interest" description="Disordered" evidence="2">
    <location>
        <begin position="2067"/>
        <end position="2137"/>
    </location>
</feature>
<sequence>MTDPLDGPVDTFATAMVSFAKDVDGYIREVNDWIGVTVIPPLMEATVNGLFGDYPKADIGKLTQVVDLMSRHQDDTYEFQSTTGKLAETIQAGYHGGAADEFGLMMSEFAASVLSLGASAGSISQGMSQYLQSVVLTKNSYQGNLVAMSFEVVFSLARAGMSLGESLLEIPVVLTATGVVLRRLFAQALKRVAEITIRDLTKAFTWDAAKMAAGRALTGLGHMATGLGHLGMDAGRAAAVGLMHLPQHLRPSAIVGRAMSGEVQKGLIREAITNGLSREAIQALKSRVVTREIAEQITTRLSGKAVTAGTRVPDELRSVITAATEHAFEEGGVTVRGVLGKRVAGYTLFGGGIGAAVDLGAQGMTWYQTGGAYHINLLNTGASAVGAGLGGSTLGFATTLRGSMVTGAVGGVLGQVGSGEIGQFSEVFDPAARSARGGSSDNPLGWDVLKDAAWGGAVGGLHAKTTGETGWSDVRLAASELRVAVRDLPEIVQRDLGRFISPSPTVTPTIGGNAAPVSGETTRVTPGTQDGGSTINGRAGSTVREGSTTPSAEEPQGRSGSENFSSRTRSSSDTGETTRGKAEPSAETASGQKETAPSRRPAATAVAGGSAGTDGRPAHATGEASTGTRGDAPEREHTSTTRTGEHRAENTSGGSTSDGIRVTDRRSSADAVQGIGEHSSGTAVQNESRHQTHGETGTDGHRPGEATTSRDEVKVSDHRASAADPRHRFGPEEPPARTTRWPDAARDVAVQGLREFRQTGHLTVDRESGVFTLTSADGQTVQVTLTLDDNLPAGTYEVRPGHFDLTTQTTPAEIRIATEVSADITELSGTGRHMMGQALDFLFTHSPVVEPGSVSAVHGHTAPPRGAAEPQREGTIWRSLPRRIPVIEGAVVAEGTTDHGQALRDAVDRRREEPRPDSTALPDRRRVVAITGDPAEGMVLAQFEDGSRIAVGIGVDPRVTPGHVVVDAGWWLADADGTSHQVAEAGILIGEGATPAELDRLLDAGLRALADGLPGHGQPHRLLDPEHLARTPPEPINGEITVRQETADHSAEVTGDVENYLRGLDTRVTPVSVTTPSTPALGDFVPLRRTDGEIPHLPSSVEVGEHSVRLHYDDVTVDAVVIVEADRPAGTYQVMPPRVDERGVQVTPAQLRLSGQVPEDPVQQRFLTRLLTRQALGDLHASIQGMGTLTDGTVALRLDPAVAAVRLVLADNVPGADVVADPFAAEAGQPGDARRFSIRLPDAETFRADAETVLTALTDSGLRLDSTALAWDTGDPGIVTAWVDPNSGHTMVVRLETPEATTARQHAAGLEGRPRREVLDGVLPPQDTENIRLPETTRPNGWEAPHVAADPERPGQERIVLRDRTLDEIVAAYGPEGTGRLRIAEAWTGENPHLAILDLVNDVAFRPDVAVRTESGLWIARGERRGVVIDVVISPDGIIETARPVPGPHVDTVARDPGVTVPDSADPGGMRQSDPEPVPSSVPPRATAALTDVAATVDGAAVVPDAGETRSYTLTVPADGYARHAQGVLDELARRGFEFTGVDIAWGRGDEHGWVTTWTEPGTGETMVVRVTTEEAAAVVRELAEVDRRLAETPRARHLERRWLGALRDQILARTPVPEGADRLRMPDPGAPREGVTTPENSTVRHVLDLSRQAFTGEPGQTPHESPEGLQALRDALPPVGTINVTTGDLEPLRVFAADSFEDFTEEVTLVPFVEGAHYQVVNDRGEPVAMVSLHREIQDLAQRLWAFDRLGRENFQQFHLTEVYGVGMAETPTGGVGVLVTEFAPGSTLSELAERAAGAPDEEWPHHVDTILRFLTKAAKAFAELHVFTRDLTGAEGPAGAFWVETAAEFARQVHAAAVADGRTELIPGDLLPALDRLAQTAVQLPSGWAAALHGDAHGENLRYYRDPVTGHERVTLLDLTRLPQSLDANGTPTGVMTSTFEVNSFAGTLRFGLGELGYLADDLAGHFTHAYETAVRGVAAEGRSPSFEIFQTAQDLVTSYRDLANHPGDATREQVVAGHAETLRRLLGLDPHPTPLGREHPDMANHPERPPLAGIWPQDASVTHILAGDENGGGHRSGTGKPDPAGAATDSGVQGGAPDAVVPDGRDGSAPVGADPAAGAVTGTTTTTTTPEPTRSSWFAGIFRESAPLRFAAEAAAATMDGTRENLARANADYTDALRALDQDDRHLPWAAQRLAELTGLPAAHGMIVDALADVYRLTPPEVRAIVLEPRAVVGGGVVGPPPDLARDIIRPPAADGSVSSEPSSILGLHADETLAMLTEHRQRLEAAAEGAAVRLADALHEWETARAQARELIGEAQRVAVDHGLPEVVARRLVSSALAEIAETADRPPFRPAVDEARLAERFGSQGRRGLRGLAGARRALVSAVHEAEPARRAAEEEYRNAAAALRNARRRLAENRGWAPSRTRGVLDARIDDRVAQALRVQVEFVSVSEEPAGRPAERRPGEVLRQAFERAREREAALGAALDRFERAEQARDQAHADYVESLHDVVVRASGERVRLSEIARRTGLSYTEITEITRRVVTPGTAEVPLRYRLPFVDAVLDGKGFLSRTTRRVLGIDAEVRELMAHLDVIDPDGMDAMRRLLDLGVSPDTAAALFRNRLSTRGMSDIHHHLLSYALDNHYLGAGNEDGDPSRLGRALRWFRNEPRPSLAERQLRYRMERGDEGRILYSPIRERAFGLATGSGAVYYGLVHALRAGLIDGKDILELQGKLADVLMFKMYGELPSALRHMADVGFIGTRWDIGGAQGYQLLMAMMEGAYTEAETTALKEAIGQLLQRQENTIYNRDWVTHLGRVVDGAIRIRTALEEGRIPDPELARRAGALVDFGDGIPDRHRQLEIFERLVANTDTVRELLVAAGHEAMAESLPEIPPDMFNPHFLEKMRATRLTGQMMLLHSDNGWALVDINGLFRAGTPDERGLMPMLALMKHHPEFRDNRITWAHLGVGNWTTLTADHLDWLARMLNGFPGLSYDFSWTPIGQYLRDDPVVFDRFVDFAIEFQDRLIFGSDGISQMPSAHLLRHWTEMESAFVAIMERHPDGERIVAKLAGENYLRRMREAQRDTNQRIVDEYFSDQRAEWDELMAHFPEAKQREYHERAERLREEGWVPNPERAVGPGDWRHNPQIQSSIKAYRIVYGGLKSAEAAKVVVDDLREKTRLAHADRVQELAERDGLHPVDTAEELGLPVTLEALVAAHYALEGTEGLPDAERRALVESVLEAVDSTERERLDSAAIQEALHRYWRRRSLVGWVSTSVVGTAAAAAITMGTHGLTPEAVRLMNGTAFATRSMLMNVRNAHGQELRVTNESIMERERIDFEVPYRLARMLDKLLAYDVRPGGRRFGAQFDDILARVSAQFRDRTHQFMIDYLATTHFRLPEGVTAEGRRTLSVMLFSRWKDYVNRIIGATSDSINWLNPNAGKIGRAFHTIVAGTWIANLVGHATQAFTGAGLVQWVSGTYALVDLTFLATTLPAVWSGYDPTLRPFLRKLHNIAGFGVLTVANAGLVGEYVMQGAWLKAVAATSLTAVTGYLSKLGVNIELKLGRDGAKKGPGATFMAMSALGGIGITVLSDAPIATVAGTVLSVAGPAVYLARGAWARLHTPSQHQPYGGVIQPRGERPELVSVPEQGPGTPDRNVDLNAGEQQPLPWRAAPGAAAIDPARAQTLAENWLRRNGAEPVPGETGEWTVPLHDGTPVRLRVEATADVTEPAVIVGEPVRVLLPRTPADPGQWALLGGVALRTALDSLADTASPVGFGPDGLR</sequence>
<feature type="compositionally biased region" description="Basic and acidic residues" evidence="2">
    <location>
        <begin position="2039"/>
        <end position="2050"/>
    </location>
</feature>
<reference evidence="3 4" key="2">
    <citation type="submission" date="2019-08" db="EMBL/GenBank/DDBJ databases">
        <title>Amycolatopsis acidicola sp. nov., isolated from peat swamp forest soil.</title>
        <authorList>
            <person name="Srisuk N."/>
        </authorList>
    </citation>
    <scope>NUCLEOTIDE SEQUENCE [LARGE SCALE GENOMIC DNA]</scope>
    <source>
        <strain evidence="3 4">TBRC 6029</strain>
    </source>
</reference>
<feature type="region of interest" description="Disordered" evidence="2">
    <location>
        <begin position="1620"/>
        <end position="1640"/>
    </location>
</feature>
<comment type="caution">
    <text evidence="3">The sequence shown here is derived from an EMBL/GenBank/DDBJ whole genome shotgun (WGS) entry which is preliminary data.</text>
</comment>
<feature type="region of interest" description="Disordered" evidence="2">
    <location>
        <begin position="2031"/>
        <end position="2050"/>
    </location>
</feature>
<organism evidence="3 4">
    <name type="scientific">Amycolatopsis rhizosphaerae</name>
    <dbReference type="NCBI Taxonomy" id="2053003"/>
    <lineage>
        <taxon>Bacteria</taxon>
        <taxon>Bacillati</taxon>
        <taxon>Actinomycetota</taxon>
        <taxon>Actinomycetes</taxon>
        <taxon>Pseudonocardiales</taxon>
        <taxon>Pseudonocardiaceae</taxon>
        <taxon>Amycolatopsis</taxon>
    </lineage>
</organism>
<dbReference type="RefSeq" id="WP_144586342.1">
    <property type="nucleotide sequence ID" value="NZ_VJWX01000037.1"/>
</dbReference>
<feature type="compositionally biased region" description="Polar residues" evidence="2">
    <location>
        <begin position="519"/>
        <end position="536"/>
    </location>
</feature>
<feature type="compositionally biased region" description="Low complexity" evidence="2">
    <location>
        <begin position="559"/>
        <end position="575"/>
    </location>
</feature>
<evidence type="ECO:0000256" key="1">
    <source>
        <dbReference type="SAM" id="Coils"/>
    </source>
</evidence>